<dbReference type="GO" id="GO:0003677">
    <property type="term" value="F:DNA binding"/>
    <property type="evidence" value="ECO:0007669"/>
    <property type="project" value="InterPro"/>
</dbReference>
<dbReference type="InterPro" id="IPR039425">
    <property type="entry name" value="RNA_pol_sigma-70-like"/>
</dbReference>
<reference evidence="7" key="1">
    <citation type="submission" date="2016-10" db="EMBL/GenBank/DDBJ databases">
        <authorList>
            <person name="Varghese N."/>
            <person name="Submissions S."/>
        </authorList>
    </citation>
    <scope>NUCLEOTIDE SEQUENCE [LARGE SCALE GENOMIC DNA]</scope>
    <source>
        <strain evidence="7">DSM 23920</strain>
    </source>
</reference>
<dbReference type="RefSeq" id="WP_089761569.1">
    <property type="nucleotide sequence ID" value="NZ_BKAT01000011.1"/>
</dbReference>
<dbReference type="PANTHER" id="PTHR43133">
    <property type="entry name" value="RNA POLYMERASE ECF-TYPE SIGMA FACTO"/>
    <property type="match status" value="1"/>
</dbReference>
<protein>
    <submittedName>
        <fullName evidence="6">RNA polymerase sigma-70 factor, ECF subfamily</fullName>
    </submittedName>
</protein>
<organism evidence="6 7">
    <name type="scientific">Chitinophaga terrae</name>
    <name type="common">ex Kim and Jung 2007</name>
    <dbReference type="NCBI Taxonomy" id="408074"/>
    <lineage>
        <taxon>Bacteria</taxon>
        <taxon>Pseudomonadati</taxon>
        <taxon>Bacteroidota</taxon>
        <taxon>Chitinophagia</taxon>
        <taxon>Chitinophagales</taxon>
        <taxon>Chitinophagaceae</taxon>
        <taxon>Chitinophaga</taxon>
    </lineage>
</organism>
<dbReference type="Pfam" id="PF04542">
    <property type="entry name" value="Sigma70_r2"/>
    <property type="match status" value="1"/>
</dbReference>
<dbReference type="PANTHER" id="PTHR43133:SF46">
    <property type="entry name" value="RNA POLYMERASE SIGMA-70 FACTOR ECF SUBFAMILY"/>
    <property type="match status" value="1"/>
</dbReference>
<dbReference type="InterPro" id="IPR013325">
    <property type="entry name" value="RNA_pol_sigma_r2"/>
</dbReference>
<dbReference type="EMBL" id="FNRL01000008">
    <property type="protein sequence ID" value="SEA50590.1"/>
    <property type="molecule type" value="Genomic_DNA"/>
</dbReference>
<evidence type="ECO:0000256" key="2">
    <source>
        <dbReference type="ARBA" id="ARBA00023015"/>
    </source>
</evidence>
<dbReference type="InterPro" id="IPR036388">
    <property type="entry name" value="WH-like_DNA-bd_sf"/>
</dbReference>
<sequence>MESHELDDIMPAFRRGDADAYMAFFRTYYKPLVYFADKLLNDIPESEDVVKESFYKLWSKHGDFEFAKGVKKFLYLTTRNACLNTLRHSKVVGTFQKEMEYLDKQVDDGMVLQKMIQTELLHAIYEEIARLPEKRQQVFRMLFFEGLKNEEVAEKLGISIFTVKEQRARALAQLRLKFSDQQLLLFFAFCAIGRSVVQR</sequence>
<dbReference type="NCBIfam" id="TIGR02937">
    <property type="entry name" value="sigma70-ECF"/>
    <property type="match status" value="1"/>
</dbReference>
<dbReference type="SUPFAM" id="SSF88659">
    <property type="entry name" value="Sigma3 and sigma4 domains of RNA polymerase sigma factors"/>
    <property type="match status" value="1"/>
</dbReference>
<keyword evidence="3" id="KW-0731">Sigma factor</keyword>
<dbReference type="Gene3D" id="1.10.10.10">
    <property type="entry name" value="Winged helix-like DNA-binding domain superfamily/Winged helix DNA-binding domain"/>
    <property type="match status" value="1"/>
</dbReference>
<dbReference type="NCBIfam" id="TIGR02985">
    <property type="entry name" value="Sig70_bacteroi1"/>
    <property type="match status" value="1"/>
</dbReference>
<dbReference type="InterPro" id="IPR013324">
    <property type="entry name" value="RNA_pol_sigma_r3/r4-like"/>
</dbReference>
<comment type="similarity">
    <text evidence="1">Belongs to the sigma-70 factor family. ECF subfamily.</text>
</comment>
<evidence type="ECO:0000256" key="3">
    <source>
        <dbReference type="ARBA" id="ARBA00023082"/>
    </source>
</evidence>
<dbReference type="InterPro" id="IPR014284">
    <property type="entry name" value="RNA_pol_sigma-70_dom"/>
</dbReference>
<dbReference type="CDD" id="cd06171">
    <property type="entry name" value="Sigma70_r4"/>
    <property type="match status" value="1"/>
</dbReference>
<dbReference type="InterPro" id="IPR007627">
    <property type="entry name" value="RNA_pol_sigma70_r2"/>
</dbReference>
<evidence type="ECO:0000259" key="5">
    <source>
        <dbReference type="SMART" id="SM00421"/>
    </source>
</evidence>
<proteinExistence type="inferred from homology"/>
<evidence type="ECO:0000256" key="4">
    <source>
        <dbReference type="ARBA" id="ARBA00023163"/>
    </source>
</evidence>
<dbReference type="SUPFAM" id="SSF88946">
    <property type="entry name" value="Sigma2 domain of RNA polymerase sigma factors"/>
    <property type="match status" value="1"/>
</dbReference>
<dbReference type="GO" id="GO:0006352">
    <property type="term" value="P:DNA-templated transcription initiation"/>
    <property type="evidence" value="ECO:0007669"/>
    <property type="project" value="InterPro"/>
</dbReference>
<dbReference type="InterPro" id="IPR014327">
    <property type="entry name" value="RNA_pol_sigma70_bacteroid"/>
</dbReference>
<evidence type="ECO:0000256" key="1">
    <source>
        <dbReference type="ARBA" id="ARBA00010641"/>
    </source>
</evidence>
<dbReference type="OrthoDB" id="656273at2"/>
<evidence type="ECO:0000313" key="6">
    <source>
        <dbReference type="EMBL" id="SEA50590.1"/>
    </source>
</evidence>
<dbReference type="InterPro" id="IPR000792">
    <property type="entry name" value="Tscrpt_reg_LuxR_C"/>
</dbReference>
<dbReference type="InterPro" id="IPR013249">
    <property type="entry name" value="RNA_pol_sigma70_r4_t2"/>
</dbReference>
<dbReference type="GO" id="GO:0016987">
    <property type="term" value="F:sigma factor activity"/>
    <property type="evidence" value="ECO:0007669"/>
    <property type="project" value="UniProtKB-KW"/>
</dbReference>
<dbReference type="AlphaFoldDB" id="A0A1H4BR80"/>
<dbReference type="SMART" id="SM00421">
    <property type="entry name" value="HTH_LUXR"/>
    <property type="match status" value="1"/>
</dbReference>
<keyword evidence="4" id="KW-0804">Transcription</keyword>
<evidence type="ECO:0000313" key="7">
    <source>
        <dbReference type="Proteomes" id="UP000199656"/>
    </source>
</evidence>
<dbReference type="STRING" id="408074.SAMN05660909_02235"/>
<dbReference type="Proteomes" id="UP000199656">
    <property type="component" value="Unassembled WGS sequence"/>
</dbReference>
<accession>A0A1H4BR80</accession>
<gene>
    <name evidence="6" type="ORF">SAMN05660909_02235</name>
</gene>
<feature type="domain" description="HTH luxR-type" evidence="5">
    <location>
        <begin position="128"/>
        <end position="187"/>
    </location>
</feature>
<keyword evidence="2" id="KW-0805">Transcription regulation</keyword>
<dbReference type="Gene3D" id="1.10.1740.10">
    <property type="match status" value="1"/>
</dbReference>
<dbReference type="Pfam" id="PF08281">
    <property type="entry name" value="Sigma70_r4_2"/>
    <property type="match status" value="1"/>
</dbReference>
<name>A0A1H4BR80_9BACT</name>
<keyword evidence="7" id="KW-1185">Reference proteome</keyword>